<protein>
    <recommendedName>
        <fullName evidence="5">Zn(2)-C6 fungal-type domain-containing protein</fullName>
    </recommendedName>
</protein>
<proteinExistence type="predicted"/>
<sequence length="639" mass="70969">MHPISKTPSRAACLACRARKIRCDGRNPCSRCSHKGLNCVYRPSRRGGLRRSADLATYRPVAPRPSPPNPTLLPAGAQQSLPIPTQRLSIQGQPEEDYDLTNILNLLSPYSGIRNLDVDSRCGSHENNSYGSGPLYLRAYASDEDIFNAYYLHIHPFLSILQPPLSDQNNDRPVPVEFPTTNLDTIERSFLPYWPTSALTLALSAILALIPLPQDPDPFSDSSIRLRRSLAQLFAEAAFGEVDKGIDRISQGLSHESGPMRHGMDASSLSLLSPVLALVMLSIYEYCQRGNLSRMRSRANQAITAAMDLGLHNSGPTATEAQRRAWWSAMFVLYLSSIDQQVSPIIIRNDPRITTPYPSFRVTSEPWPLILQAEQAIISVSEAINDCGTQSTMAVASVSEKILRLDSQISTLLRDLDCSPQLELRTGADARAMQVMRMIARVLTYSARLRLHRFRAFMDIPLFLNKHCDIAAIQRRDTAHLLSEQRFESIFPFTEQQSSVICLKSSLAIVRAFEGLASPDQLRYPIGGPPATDTTSPETALILPFFMCGAMQGSYILLMTHYRLRAALLSDQVSIYHHLLHQPDPASEIPDAERLLRELRQGIESILGSVRLTTMFEGVGGMSHEIQAAYQAAFSMVIL</sequence>
<keyword evidence="2" id="KW-0238">DNA-binding</keyword>
<reference evidence="7" key="1">
    <citation type="journal article" date="2017" name="Genome Biol.">
        <title>Comparative genomics reveals high biological diversity and specific adaptations in the industrially and medically important fungal genus Aspergillus.</title>
        <authorList>
            <person name="de Vries R.P."/>
            <person name="Riley R."/>
            <person name="Wiebenga A."/>
            <person name="Aguilar-Osorio G."/>
            <person name="Amillis S."/>
            <person name="Uchima C.A."/>
            <person name="Anderluh G."/>
            <person name="Asadollahi M."/>
            <person name="Askin M."/>
            <person name="Barry K."/>
            <person name="Battaglia E."/>
            <person name="Bayram O."/>
            <person name="Benocci T."/>
            <person name="Braus-Stromeyer S.A."/>
            <person name="Caldana C."/>
            <person name="Canovas D."/>
            <person name="Cerqueira G.C."/>
            <person name="Chen F."/>
            <person name="Chen W."/>
            <person name="Choi C."/>
            <person name="Clum A."/>
            <person name="Dos Santos R.A."/>
            <person name="Damasio A.R."/>
            <person name="Diallinas G."/>
            <person name="Emri T."/>
            <person name="Fekete E."/>
            <person name="Flipphi M."/>
            <person name="Freyberg S."/>
            <person name="Gallo A."/>
            <person name="Gournas C."/>
            <person name="Habgood R."/>
            <person name="Hainaut M."/>
            <person name="Harispe M.L."/>
            <person name="Henrissat B."/>
            <person name="Hilden K.S."/>
            <person name="Hope R."/>
            <person name="Hossain A."/>
            <person name="Karabika E."/>
            <person name="Karaffa L."/>
            <person name="Karanyi Z."/>
            <person name="Krasevec N."/>
            <person name="Kuo A."/>
            <person name="Kusch H."/>
            <person name="LaButti K."/>
            <person name="Lagendijk E.L."/>
            <person name="Lapidus A."/>
            <person name="Levasseur A."/>
            <person name="Lindquist E."/>
            <person name="Lipzen A."/>
            <person name="Logrieco A.F."/>
            <person name="MacCabe A."/>
            <person name="Maekelae M.R."/>
            <person name="Malavazi I."/>
            <person name="Melin P."/>
            <person name="Meyer V."/>
            <person name="Mielnichuk N."/>
            <person name="Miskei M."/>
            <person name="Molnar A.P."/>
            <person name="Mule G."/>
            <person name="Ngan C.Y."/>
            <person name="Orejas M."/>
            <person name="Orosz E."/>
            <person name="Ouedraogo J.P."/>
            <person name="Overkamp K.M."/>
            <person name="Park H.-S."/>
            <person name="Perrone G."/>
            <person name="Piumi F."/>
            <person name="Punt P.J."/>
            <person name="Ram A.F."/>
            <person name="Ramon A."/>
            <person name="Rauscher S."/>
            <person name="Record E."/>
            <person name="Riano-Pachon D.M."/>
            <person name="Robert V."/>
            <person name="Roehrig J."/>
            <person name="Ruller R."/>
            <person name="Salamov A."/>
            <person name="Salih N.S."/>
            <person name="Samson R.A."/>
            <person name="Sandor E."/>
            <person name="Sanguinetti M."/>
            <person name="Schuetze T."/>
            <person name="Sepcic K."/>
            <person name="Shelest E."/>
            <person name="Sherlock G."/>
            <person name="Sophianopoulou V."/>
            <person name="Squina F.M."/>
            <person name="Sun H."/>
            <person name="Susca A."/>
            <person name="Todd R.B."/>
            <person name="Tsang A."/>
            <person name="Unkles S.E."/>
            <person name="van de Wiele N."/>
            <person name="van Rossen-Uffink D."/>
            <person name="Oliveira J.V."/>
            <person name="Vesth T.C."/>
            <person name="Visser J."/>
            <person name="Yu J.-H."/>
            <person name="Zhou M."/>
            <person name="Andersen M.R."/>
            <person name="Archer D.B."/>
            <person name="Baker S.E."/>
            <person name="Benoit I."/>
            <person name="Brakhage A.A."/>
            <person name="Braus G.H."/>
            <person name="Fischer R."/>
            <person name="Frisvad J.C."/>
            <person name="Goldman G.H."/>
            <person name="Houbraken J."/>
            <person name="Oakley B."/>
            <person name="Pocsi I."/>
            <person name="Scazzocchio C."/>
            <person name="Seiboth B."/>
            <person name="vanKuyk P.A."/>
            <person name="Wortman J."/>
            <person name="Dyer P.S."/>
            <person name="Grigoriev I.V."/>
        </authorList>
    </citation>
    <scope>NUCLEOTIDE SEQUENCE [LARGE SCALE GENOMIC DNA]</scope>
    <source>
        <strain evidence="7">ITEM 5010</strain>
    </source>
</reference>
<dbReference type="SMART" id="SM00066">
    <property type="entry name" value="GAL4"/>
    <property type="match status" value="1"/>
</dbReference>
<dbReference type="PROSITE" id="PS50048">
    <property type="entry name" value="ZN2_CY6_FUNGAL_2"/>
    <property type="match status" value="1"/>
</dbReference>
<keyword evidence="3" id="KW-0804">Transcription</keyword>
<dbReference type="GO" id="GO:0008270">
    <property type="term" value="F:zinc ion binding"/>
    <property type="evidence" value="ECO:0007669"/>
    <property type="project" value="InterPro"/>
</dbReference>
<gene>
    <name evidence="6" type="ORF">ASPCADRAFT_126057</name>
</gene>
<feature type="domain" description="Zn(2)-C6 fungal-type" evidence="5">
    <location>
        <begin position="12"/>
        <end position="41"/>
    </location>
</feature>
<evidence type="ECO:0000256" key="4">
    <source>
        <dbReference type="ARBA" id="ARBA00023242"/>
    </source>
</evidence>
<dbReference type="CDD" id="cd12148">
    <property type="entry name" value="fungal_TF_MHR"/>
    <property type="match status" value="1"/>
</dbReference>
<dbReference type="SUPFAM" id="SSF57701">
    <property type="entry name" value="Zn2/Cys6 DNA-binding domain"/>
    <property type="match status" value="1"/>
</dbReference>
<dbReference type="VEuPathDB" id="FungiDB:ASPCADRAFT_126057"/>
<dbReference type="PANTHER" id="PTHR47431:SF5">
    <property type="entry name" value="ZN(II)2CYS6 TRANSCRIPTION FACTOR (EUROFUNG)"/>
    <property type="match status" value="1"/>
</dbReference>
<dbReference type="STRING" id="602072.A0A1R3S2V1"/>
<evidence type="ECO:0000256" key="2">
    <source>
        <dbReference type="ARBA" id="ARBA00023125"/>
    </source>
</evidence>
<dbReference type="InterPro" id="IPR036864">
    <property type="entry name" value="Zn2-C6_fun-type_DNA-bd_sf"/>
</dbReference>
<dbReference type="InterPro" id="IPR001138">
    <property type="entry name" value="Zn2Cys6_DnaBD"/>
</dbReference>
<dbReference type="Gene3D" id="4.10.240.10">
    <property type="entry name" value="Zn(2)-C6 fungal-type DNA-binding domain"/>
    <property type="match status" value="1"/>
</dbReference>
<dbReference type="OMA" id="HEYCQRG"/>
<dbReference type="EMBL" id="KV907493">
    <property type="protein sequence ID" value="OOG01054.1"/>
    <property type="molecule type" value="Genomic_DNA"/>
</dbReference>
<dbReference type="AlphaFoldDB" id="A0A1R3S2V1"/>
<dbReference type="GO" id="GO:0000981">
    <property type="term" value="F:DNA-binding transcription factor activity, RNA polymerase II-specific"/>
    <property type="evidence" value="ECO:0007669"/>
    <property type="project" value="InterPro"/>
</dbReference>
<accession>A0A1R3S2V1</accession>
<dbReference type="Pfam" id="PF00172">
    <property type="entry name" value="Zn_clus"/>
    <property type="match status" value="1"/>
</dbReference>
<keyword evidence="4" id="KW-0539">Nucleus</keyword>
<dbReference type="GO" id="GO:0003677">
    <property type="term" value="F:DNA binding"/>
    <property type="evidence" value="ECO:0007669"/>
    <property type="project" value="UniProtKB-KW"/>
</dbReference>
<dbReference type="Proteomes" id="UP000188318">
    <property type="component" value="Unassembled WGS sequence"/>
</dbReference>
<keyword evidence="7" id="KW-1185">Reference proteome</keyword>
<dbReference type="GO" id="GO:0009893">
    <property type="term" value="P:positive regulation of metabolic process"/>
    <property type="evidence" value="ECO:0007669"/>
    <property type="project" value="UniProtKB-ARBA"/>
</dbReference>
<dbReference type="PROSITE" id="PS00463">
    <property type="entry name" value="ZN2_CY6_FUNGAL_1"/>
    <property type="match status" value="1"/>
</dbReference>
<evidence type="ECO:0000256" key="3">
    <source>
        <dbReference type="ARBA" id="ARBA00023163"/>
    </source>
</evidence>
<evidence type="ECO:0000313" key="6">
    <source>
        <dbReference type="EMBL" id="OOG01054.1"/>
    </source>
</evidence>
<dbReference type="CDD" id="cd00067">
    <property type="entry name" value="GAL4"/>
    <property type="match status" value="1"/>
</dbReference>
<evidence type="ECO:0000256" key="1">
    <source>
        <dbReference type="ARBA" id="ARBA00023015"/>
    </source>
</evidence>
<dbReference type="OrthoDB" id="2123952at2759"/>
<keyword evidence="1" id="KW-0805">Transcription regulation</keyword>
<evidence type="ECO:0000313" key="7">
    <source>
        <dbReference type="Proteomes" id="UP000188318"/>
    </source>
</evidence>
<dbReference type="PANTHER" id="PTHR47431">
    <property type="entry name" value="ZN(II)2CYS6 TRANSCRIPTION FACTOR (EUROFUNG)-RELATED"/>
    <property type="match status" value="1"/>
</dbReference>
<organism evidence="6 7">
    <name type="scientific">Aspergillus carbonarius (strain ITEM 5010)</name>
    <dbReference type="NCBI Taxonomy" id="602072"/>
    <lineage>
        <taxon>Eukaryota</taxon>
        <taxon>Fungi</taxon>
        <taxon>Dikarya</taxon>
        <taxon>Ascomycota</taxon>
        <taxon>Pezizomycotina</taxon>
        <taxon>Eurotiomycetes</taxon>
        <taxon>Eurotiomycetidae</taxon>
        <taxon>Eurotiales</taxon>
        <taxon>Aspergillaceae</taxon>
        <taxon>Aspergillus</taxon>
        <taxon>Aspergillus subgen. Circumdati</taxon>
    </lineage>
</organism>
<evidence type="ECO:0000259" key="5">
    <source>
        <dbReference type="PROSITE" id="PS50048"/>
    </source>
</evidence>
<name>A0A1R3S2V1_ASPC5</name>